<keyword evidence="2" id="KW-1185">Reference proteome</keyword>
<dbReference type="NCBIfam" id="TIGR01563">
    <property type="entry name" value="gp16_SPP1"/>
    <property type="match status" value="1"/>
</dbReference>
<dbReference type="EMBL" id="JABFTQ010000005">
    <property type="protein sequence ID" value="MCE8047013.1"/>
    <property type="molecule type" value="Genomic_DNA"/>
</dbReference>
<dbReference type="Gene3D" id="2.40.10.270">
    <property type="entry name" value="Bacteriophage SPP1 head-tail adaptor protein"/>
    <property type="match status" value="1"/>
</dbReference>
<dbReference type="Pfam" id="PF05521">
    <property type="entry name" value="Phage_HCP"/>
    <property type="match status" value="1"/>
</dbReference>
<evidence type="ECO:0000313" key="1">
    <source>
        <dbReference type="EMBL" id="MCE8047013.1"/>
    </source>
</evidence>
<name>A0ABS9B494_9GAMM</name>
<reference evidence="1 2" key="1">
    <citation type="journal article" date="2021" name="Front. Microbiol.">
        <title>Aerobic Denitrification and Heterotrophic Sulfur Oxidation in the Genus Halomonas Revealed by Six Novel Species Characterizations and Genome-Based Analysis.</title>
        <authorList>
            <person name="Wang L."/>
            <person name="Shao Z."/>
        </authorList>
    </citation>
    <scope>NUCLEOTIDE SEQUENCE [LARGE SCALE GENOMIC DNA]</scope>
    <source>
        <strain evidence="1 2">MCCC 1A05748</strain>
    </source>
</reference>
<proteinExistence type="predicted"/>
<dbReference type="InterPro" id="IPR038666">
    <property type="entry name" value="SSP1_head-tail_sf"/>
</dbReference>
<dbReference type="InterPro" id="IPR008767">
    <property type="entry name" value="Phage_SPP1_head-tail_adaptor"/>
</dbReference>
<dbReference type="RefSeq" id="WP_234250493.1">
    <property type="nucleotide sequence ID" value="NZ_JABFTQ010000005.1"/>
</dbReference>
<dbReference type="Proteomes" id="UP001320154">
    <property type="component" value="Unassembled WGS sequence"/>
</dbReference>
<accession>A0ABS9B494</accession>
<evidence type="ECO:0000313" key="2">
    <source>
        <dbReference type="Proteomes" id="UP001320154"/>
    </source>
</evidence>
<protein>
    <submittedName>
        <fullName evidence="1">Phage head closure protein</fullName>
    </submittedName>
</protein>
<organism evidence="1 2">
    <name type="scientific">Billgrantia desiderata</name>
    <dbReference type="NCBI Taxonomy" id="52021"/>
    <lineage>
        <taxon>Bacteria</taxon>
        <taxon>Pseudomonadati</taxon>
        <taxon>Pseudomonadota</taxon>
        <taxon>Gammaproteobacteria</taxon>
        <taxon>Oceanospirillales</taxon>
        <taxon>Halomonadaceae</taxon>
        <taxon>Billgrantia</taxon>
    </lineage>
</organism>
<sequence length="111" mass="12550">MRIGRLRDRLSLQKRDEVRDDLGGITHDWVEVTKVWAEVRGVSGRAYLSASAEQGEVTIEVLMRYRPGVEAMMRLVHLPPSGNGEIYTIQAPLPDAKRRELLCMCSTGVRK</sequence>
<gene>
    <name evidence="1" type="ORF">HOP60_09760</name>
</gene>
<comment type="caution">
    <text evidence="1">The sequence shown here is derived from an EMBL/GenBank/DDBJ whole genome shotgun (WGS) entry which is preliminary data.</text>
</comment>